<dbReference type="PANTHER" id="PTHR34308">
    <property type="entry name" value="COBALAMIN BIOSYNTHESIS PROTEIN CBIB"/>
    <property type="match status" value="1"/>
</dbReference>
<proteinExistence type="inferred from homology"/>
<accession>A0A969PVH7</accession>
<evidence type="ECO:0000256" key="1">
    <source>
        <dbReference type="ARBA" id="ARBA00004651"/>
    </source>
</evidence>
<feature type="transmembrane region" description="Helical" evidence="9">
    <location>
        <begin position="55"/>
        <end position="76"/>
    </location>
</feature>
<dbReference type="HAMAP" id="MF_00024">
    <property type="entry name" value="CobD_CbiB"/>
    <property type="match status" value="1"/>
</dbReference>
<evidence type="ECO:0000256" key="5">
    <source>
        <dbReference type="ARBA" id="ARBA00022573"/>
    </source>
</evidence>
<dbReference type="EMBL" id="JAATHJ010000039">
    <property type="protein sequence ID" value="NJP39136.1"/>
    <property type="molecule type" value="Genomic_DNA"/>
</dbReference>
<dbReference type="Pfam" id="PF03186">
    <property type="entry name" value="CobD_Cbib"/>
    <property type="match status" value="1"/>
</dbReference>
<reference evidence="10 11" key="1">
    <citation type="submission" date="2020-03" db="EMBL/GenBank/DDBJ databases">
        <title>Assessment of the enzymatic potential of alkaline-tolerant lipase obtained from Bacillus luteus H11 (technogenic soil) for the bioremediation of saline soils contaminated with petroleum substances.</title>
        <authorList>
            <person name="Kalwasinska A."/>
        </authorList>
    </citation>
    <scope>NUCLEOTIDE SEQUENCE [LARGE SCALE GENOMIC DNA]</scope>
    <source>
        <strain evidence="10 11">H11</strain>
    </source>
</reference>
<keyword evidence="5 9" id="KW-0169">Cobalamin biosynthesis</keyword>
<evidence type="ECO:0000313" key="11">
    <source>
        <dbReference type="Proteomes" id="UP000752012"/>
    </source>
</evidence>
<dbReference type="InterPro" id="IPR004485">
    <property type="entry name" value="Cobalamin_biosynth_CobD/CbiB"/>
</dbReference>
<dbReference type="PANTHER" id="PTHR34308:SF1">
    <property type="entry name" value="COBALAMIN BIOSYNTHESIS PROTEIN CBIB"/>
    <property type="match status" value="1"/>
</dbReference>
<dbReference type="AlphaFoldDB" id="A0A969PVH7"/>
<feature type="transmembrane region" description="Helical" evidence="9">
    <location>
        <begin position="82"/>
        <end position="101"/>
    </location>
</feature>
<evidence type="ECO:0000256" key="3">
    <source>
        <dbReference type="ARBA" id="ARBA00006263"/>
    </source>
</evidence>
<evidence type="ECO:0000313" key="10">
    <source>
        <dbReference type="EMBL" id="NJP39136.1"/>
    </source>
</evidence>
<evidence type="ECO:0000256" key="7">
    <source>
        <dbReference type="ARBA" id="ARBA00022989"/>
    </source>
</evidence>
<evidence type="ECO:0000256" key="2">
    <source>
        <dbReference type="ARBA" id="ARBA00004953"/>
    </source>
</evidence>
<dbReference type="GO" id="GO:0015420">
    <property type="term" value="F:ABC-type vitamin B12 transporter activity"/>
    <property type="evidence" value="ECO:0007669"/>
    <property type="project" value="UniProtKB-UniRule"/>
</dbReference>
<comment type="caution">
    <text evidence="10">The sequence shown here is derived from an EMBL/GenBank/DDBJ whole genome shotgun (WGS) entry which is preliminary data.</text>
</comment>
<organism evidence="10 11">
    <name type="scientific">Alkalicoccus luteus</name>
    <dbReference type="NCBI Taxonomy" id="1237094"/>
    <lineage>
        <taxon>Bacteria</taxon>
        <taxon>Bacillati</taxon>
        <taxon>Bacillota</taxon>
        <taxon>Bacilli</taxon>
        <taxon>Bacillales</taxon>
        <taxon>Bacillaceae</taxon>
        <taxon>Alkalicoccus</taxon>
    </lineage>
</organism>
<keyword evidence="11" id="KW-1185">Reference proteome</keyword>
<dbReference type="GO" id="GO:0048472">
    <property type="term" value="F:threonine-phosphate decarboxylase activity"/>
    <property type="evidence" value="ECO:0007669"/>
    <property type="project" value="InterPro"/>
</dbReference>
<keyword evidence="7 9" id="KW-1133">Transmembrane helix</keyword>
<dbReference type="Proteomes" id="UP000752012">
    <property type="component" value="Unassembled WGS sequence"/>
</dbReference>
<evidence type="ECO:0000256" key="4">
    <source>
        <dbReference type="ARBA" id="ARBA00022475"/>
    </source>
</evidence>
<comment type="subcellular location">
    <subcellularLocation>
        <location evidence="1 9">Cell membrane</location>
        <topology evidence="1 9">Multi-pass membrane protein</topology>
    </subcellularLocation>
</comment>
<name>A0A969PVH7_9BACI</name>
<evidence type="ECO:0000256" key="6">
    <source>
        <dbReference type="ARBA" id="ARBA00022692"/>
    </source>
</evidence>
<keyword evidence="4 9" id="KW-1003">Cell membrane</keyword>
<dbReference type="GO" id="GO:0005886">
    <property type="term" value="C:plasma membrane"/>
    <property type="evidence" value="ECO:0007669"/>
    <property type="project" value="UniProtKB-SubCell"/>
</dbReference>
<feature type="transmembrane region" description="Helical" evidence="9">
    <location>
        <begin position="294"/>
        <end position="316"/>
    </location>
</feature>
<dbReference type="RefSeq" id="WP_168009264.1">
    <property type="nucleotide sequence ID" value="NZ_JAATHJ010000039.1"/>
</dbReference>
<evidence type="ECO:0000256" key="9">
    <source>
        <dbReference type="HAMAP-Rule" id="MF_00024"/>
    </source>
</evidence>
<comment type="pathway">
    <text evidence="2 9">Cofactor biosynthesis; adenosylcobalamin biosynthesis.</text>
</comment>
<keyword evidence="8 9" id="KW-0472">Membrane</keyword>
<dbReference type="NCBIfam" id="TIGR00380">
    <property type="entry name" value="cobal_cbiB"/>
    <property type="match status" value="1"/>
</dbReference>
<comment type="similarity">
    <text evidence="3 9">Belongs to the CobD/CbiB family.</text>
</comment>
<comment type="function">
    <text evidence="9">Converts cobyric acid to cobinamide by the addition of aminopropanol on the F carboxylic group.</text>
</comment>
<dbReference type="GO" id="GO:0009236">
    <property type="term" value="P:cobalamin biosynthetic process"/>
    <property type="evidence" value="ECO:0007669"/>
    <property type="project" value="UniProtKB-UniRule"/>
</dbReference>
<evidence type="ECO:0000256" key="8">
    <source>
        <dbReference type="ARBA" id="ARBA00023136"/>
    </source>
</evidence>
<sequence length="319" mass="34031">MIIPGWTAAAALLVDWVIGDPKRLPHPVSGMGRLIAFGTRHLNHGPEHARRRKGVLLAVTVPAAVWLVSAGILYAAWLLHPFAAIAAGTFMTASTIACRGLKEAADAVAVPLFKGDLPAARRSLSMIVGRDTERLNEAEIVRGTVETVAENTVDGVTAPLFYAFIGGPPLAMAYRAVNTLDSLVGYRSEEYAAFGWASARLDDAANWLPARLTLFLMAGAATLISPKRAGKGFRWALQDARKHPSPNSGWSEAFMAGFLGVQLGGNNYYRGQISHRAVMGPGSKKLEKSDIKPAVRILYGASLFGAAAGLMMVVWLGGR</sequence>
<protein>
    <recommendedName>
        <fullName evidence="9">Cobalamin biosynthesis protein CobD</fullName>
    </recommendedName>
</protein>
<gene>
    <name evidence="9 10" type="primary">cobD</name>
    <name evidence="10" type="ORF">HCN83_16315</name>
</gene>
<comment type="caution">
    <text evidence="9">Lacks conserved residue(s) required for the propagation of feature annotation.</text>
</comment>
<keyword evidence="6 9" id="KW-0812">Transmembrane</keyword>